<reference evidence="3 4" key="1">
    <citation type="submission" date="2016-10" db="EMBL/GenBank/DDBJ databases">
        <authorList>
            <person name="de Groot N.N."/>
        </authorList>
    </citation>
    <scope>NUCLEOTIDE SEQUENCE [LARGE SCALE GENOMIC DNA]</scope>
    <source>
        <strain evidence="3 4">DSM 26915</strain>
    </source>
</reference>
<feature type="coiled-coil region" evidence="1">
    <location>
        <begin position="130"/>
        <end position="206"/>
    </location>
</feature>
<feature type="region of interest" description="Disordered" evidence="2">
    <location>
        <begin position="329"/>
        <end position="349"/>
    </location>
</feature>
<gene>
    <name evidence="3" type="ORF">SAMN04488045_2089</name>
</gene>
<dbReference type="SUPFAM" id="SSF57997">
    <property type="entry name" value="Tropomyosin"/>
    <property type="match status" value="1"/>
</dbReference>
<feature type="compositionally biased region" description="Basic residues" evidence="2">
    <location>
        <begin position="338"/>
        <end position="349"/>
    </location>
</feature>
<dbReference type="EMBL" id="FNUZ01000003">
    <property type="protein sequence ID" value="SEG23249.1"/>
    <property type="molecule type" value="Genomic_DNA"/>
</dbReference>
<evidence type="ECO:0000313" key="4">
    <source>
        <dbReference type="Proteomes" id="UP000236752"/>
    </source>
</evidence>
<dbReference type="Gene3D" id="1.20.5.340">
    <property type="match status" value="1"/>
</dbReference>
<keyword evidence="4" id="KW-1185">Reference proteome</keyword>
<evidence type="ECO:0000256" key="1">
    <source>
        <dbReference type="SAM" id="Coils"/>
    </source>
</evidence>
<name>A0A1H5YGM2_9RHOB</name>
<dbReference type="Proteomes" id="UP000236752">
    <property type="component" value="Unassembled WGS sequence"/>
</dbReference>
<organism evidence="3 4">
    <name type="scientific">Thalassococcus halodurans</name>
    <dbReference type="NCBI Taxonomy" id="373675"/>
    <lineage>
        <taxon>Bacteria</taxon>
        <taxon>Pseudomonadati</taxon>
        <taxon>Pseudomonadota</taxon>
        <taxon>Alphaproteobacteria</taxon>
        <taxon>Rhodobacterales</taxon>
        <taxon>Roseobacteraceae</taxon>
        <taxon>Thalassococcus</taxon>
    </lineage>
</organism>
<accession>A0A1H5YGM2</accession>
<sequence>MINGKIFFALAAQKLGSDKALPYLALDPALGAGARTVMSIKLLEDAEAQIETLTASEAKATEAEGKASTAEARTAAAEVKVTEAETRATTAEANVVQKEVALSDMTAERDASVEQKALLQAKLNDADQWLTAARRDADQLRLDKEKLVRDVEDLRSELENKSGNIRDLEKRVSEEERTASKVSKEVTSLQKKLVDAETKMAGLTGELDTVRESHAKLKSEFVTQDRAFTALANQFAGPDATEAERAEFEERLMTTFAKVPDEGPDALTDLFMELLLDRGGDEKFAEFQANFQEKLAARPELKAKIQAKYRAIEKEHIDRQKAFFEEVSAELDAIPTPRKPRSPRNSRKG</sequence>
<evidence type="ECO:0000313" key="3">
    <source>
        <dbReference type="EMBL" id="SEG23249.1"/>
    </source>
</evidence>
<dbReference type="AlphaFoldDB" id="A0A1H5YGM2"/>
<dbReference type="RefSeq" id="WP_103910431.1">
    <property type="nucleotide sequence ID" value="NZ_FNUZ01000003.1"/>
</dbReference>
<evidence type="ECO:0000256" key="2">
    <source>
        <dbReference type="SAM" id="MobiDB-lite"/>
    </source>
</evidence>
<protein>
    <submittedName>
        <fullName evidence="3">Uncharacterized protein</fullName>
    </submittedName>
</protein>
<proteinExistence type="predicted"/>
<dbReference type="OrthoDB" id="10021344at2"/>
<keyword evidence="1" id="KW-0175">Coiled coil</keyword>